<dbReference type="InterPro" id="IPR001806">
    <property type="entry name" value="Small_GTPase"/>
</dbReference>
<feature type="compositionally biased region" description="Basic and acidic residues" evidence="3">
    <location>
        <begin position="65"/>
        <end position="84"/>
    </location>
</feature>
<keyword evidence="1" id="KW-0547">Nucleotide-binding</keyword>
<dbReference type="EMBL" id="WJPM01000023">
    <property type="protein sequence ID" value="MRH76833.1"/>
    <property type="molecule type" value="Genomic_DNA"/>
</dbReference>
<feature type="region of interest" description="Disordered" evidence="3">
    <location>
        <begin position="485"/>
        <end position="535"/>
    </location>
</feature>
<evidence type="ECO:0000256" key="2">
    <source>
        <dbReference type="ARBA" id="ARBA00023134"/>
    </source>
</evidence>
<gene>
    <name evidence="4" type="ORF">GIY21_19680</name>
    <name evidence="5" type="ORF">GIY22_19580</name>
</gene>
<sequence length="714" mass="73766">MGAAATPGRAAGAIRRSAGRGSGARRRRAGRAIAAARGAVGAERRSARSGGTASATHGGGSAVSADRRNDPPRAERSHAPDRRGPGPGVGRPAQSALAVVALAGLARRRAVCADRAAAQCALPCRALVPDPAQQRSVARLPWCGRSASAGRRRGGWHVQCDPPVRARCGRGRGRWTRLGHGRRLSPGGQRVSLLLAGGFRARAPTERIRATPGCGLRSAASAPWRVARRYGAGRAGGGRVSAAGVAGCPQSRCADLAVAARAASPPLCLCGGGFGGNGRGGTRRPDRPLVGAGAAGASRTVALAGTVALRLGCVAARAVADCRVAGSACGRSCGLAGARSPAGRGDMALAAVHVVAAIAVAPPRCAEPESAAGDRAGARCRWHAAAGRRGRIRPVAMAADATVSAARTAAADYATDLSGACAHRRARRADPGHPDRLRAGNGAAARRYVGGVDIVGRARASAAGCGRGARHRLPLGRTRLHRRPGQLCAEPRPAPTPRRMAGHATDARTAPTEHDRSGRRRARHAASPQRQPRHLPHRHSLCGIAMISLSRKIALLGNFAVGKTSLVARAVRNTFSEHYLTTVGVKVDSKAVALSPSQELRMVLWDIAGASLIDQLRGHYLIGSHGLLLVADGTRAHTLDTVLELREQAERIVGRSLPAVLVLNKCDMADQWDVTPAHVRKLAEQLPTFSASARVGHGVEEAFAALAAQLERSP</sequence>
<feature type="compositionally biased region" description="Low complexity" evidence="3">
    <location>
        <begin position="1"/>
        <end position="16"/>
    </location>
</feature>
<dbReference type="AlphaFoldDB" id="A0A6N7QDY2"/>
<evidence type="ECO:0000256" key="3">
    <source>
        <dbReference type="SAM" id="MobiDB-lite"/>
    </source>
</evidence>
<dbReference type="InterPro" id="IPR005225">
    <property type="entry name" value="Small_GTP-bd"/>
</dbReference>
<dbReference type="SUPFAM" id="SSF52540">
    <property type="entry name" value="P-loop containing nucleoside triphosphate hydrolases"/>
    <property type="match status" value="1"/>
</dbReference>
<dbReference type="EMBL" id="WJPN01000023">
    <property type="protein sequence ID" value="MRH02524.1"/>
    <property type="molecule type" value="Genomic_DNA"/>
</dbReference>
<dbReference type="SMART" id="SM00175">
    <property type="entry name" value="RAB"/>
    <property type="match status" value="1"/>
</dbReference>
<evidence type="ECO:0000256" key="1">
    <source>
        <dbReference type="ARBA" id="ARBA00022741"/>
    </source>
</evidence>
<protein>
    <submittedName>
        <fullName evidence="4">GTP-binding protein</fullName>
    </submittedName>
</protein>
<keyword evidence="2" id="KW-0342">GTP-binding</keyword>
<evidence type="ECO:0000313" key="4">
    <source>
        <dbReference type="EMBL" id="MRH02524.1"/>
    </source>
</evidence>
<proteinExistence type="predicted"/>
<evidence type="ECO:0000313" key="7">
    <source>
        <dbReference type="Proteomes" id="UP000439314"/>
    </source>
</evidence>
<organism evidence="4 7">
    <name type="scientific">Xanthomonas sontii</name>
    <dbReference type="NCBI Taxonomy" id="2650745"/>
    <lineage>
        <taxon>Bacteria</taxon>
        <taxon>Pseudomonadati</taxon>
        <taxon>Pseudomonadota</taxon>
        <taxon>Gammaproteobacteria</taxon>
        <taxon>Lysobacterales</taxon>
        <taxon>Lysobacteraceae</taxon>
        <taxon>Xanthomonas</taxon>
    </lineage>
</organism>
<name>A0A6N7QDY2_9XANT</name>
<reference evidence="6 7" key="1">
    <citation type="submission" date="2019-11" db="EMBL/GenBank/DDBJ databases">
        <title>First report of rice panicle blight caused by Xanthomonas sp. in Iran.</title>
        <authorList>
            <person name="Mirghasempour S.A."/>
            <person name="Huang S."/>
            <person name="Brady C.L."/>
            <person name="Studholme D.J."/>
        </authorList>
    </citation>
    <scope>NUCLEOTIDE SEQUENCE [LARGE SCALE GENOMIC DNA]</scope>
    <source>
        <strain evidence="4 7">ASD011</strain>
        <strain evidence="6">SAM114</strain>
    </source>
</reference>
<evidence type="ECO:0000313" key="5">
    <source>
        <dbReference type="EMBL" id="MRH76833.1"/>
    </source>
</evidence>
<feature type="compositionally biased region" description="Low complexity" evidence="3">
    <location>
        <begin position="31"/>
        <end position="41"/>
    </location>
</feature>
<dbReference type="GO" id="GO:0005525">
    <property type="term" value="F:GTP binding"/>
    <property type="evidence" value="ECO:0007669"/>
    <property type="project" value="UniProtKB-KW"/>
</dbReference>
<dbReference type="PRINTS" id="PR00449">
    <property type="entry name" value="RASTRNSFRMNG"/>
</dbReference>
<dbReference type="Proteomes" id="UP000439314">
    <property type="component" value="Unassembled WGS sequence"/>
</dbReference>
<dbReference type="Proteomes" id="UP000437931">
    <property type="component" value="Unassembled WGS sequence"/>
</dbReference>
<dbReference type="NCBIfam" id="TIGR00231">
    <property type="entry name" value="small_GTP"/>
    <property type="match status" value="1"/>
</dbReference>
<evidence type="ECO:0000313" key="6">
    <source>
        <dbReference type="Proteomes" id="UP000437931"/>
    </source>
</evidence>
<dbReference type="CDD" id="cd00154">
    <property type="entry name" value="Rab"/>
    <property type="match status" value="1"/>
</dbReference>
<dbReference type="GO" id="GO:0003924">
    <property type="term" value="F:GTPase activity"/>
    <property type="evidence" value="ECO:0007669"/>
    <property type="project" value="InterPro"/>
</dbReference>
<comment type="caution">
    <text evidence="4">The sequence shown here is derived from an EMBL/GenBank/DDBJ whole genome shotgun (WGS) entry which is preliminary data.</text>
</comment>
<dbReference type="SMART" id="SM00174">
    <property type="entry name" value="RHO"/>
    <property type="match status" value="1"/>
</dbReference>
<accession>A0A6N7QDY2</accession>
<keyword evidence="6" id="KW-1185">Reference proteome</keyword>
<dbReference type="PROSITE" id="PS51419">
    <property type="entry name" value="RAB"/>
    <property type="match status" value="1"/>
</dbReference>
<dbReference type="PANTHER" id="PTHR47977">
    <property type="entry name" value="RAS-RELATED PROTEIN RAB"/>
    <property type="match status" value="1"/>
</dbReference>
<dbReference type="Pfam" id="PF00071">
    <property type="entry name" value="Ras"/>
    <property type="match status" value="1"/>
</dbReference>
<dbReference type="SMART" id="SM00173">
    <property type="entry name" value="RAS"/>
    <property type="match status" value="1"/>
</dbReference>
<dbReference type="InterPro" id="IPR027417">
    <property type="entry name" value="P-loop_NTPase"/>
</dbReference>
<dbReference type="Gene3D" id="3.40.50.300">
    <property type="entry name" value="P-loop containing nucleotide triphosphate hydrolases"/>
    <property type="match status" value="1"/>
</dbReference>
<dbReference type="InterPro" id="IPR050227">
    <property type="entry name" value="Rab"/>
</dbReference>
<feature type="region of interest" description="Disordered" evidence="3">
    <location>
        <begin position="1"/>
        <end position="92"/>
    </location>
</feature>
<reference evidence="5" key="2">
    <citation type="journal article" date="2020" name="Plant Dis.">
        <title>A Grain Rot of Rice in Iran Caused by a Xanthomonas Strain Closely Related to X. sacchari.</title>
        <authorList>
            <person name="Mirghasempour S.A."/>
            <person name="Huang S."/>
            <person name="Studholme D.J."/>
            <person name="Brady C.L."/>
        </authorList>
    </citation>
    <scope>NUCLEOTIDE SEQUENCE</scope>
    <source>
        <strain evidence="5">SAM114</strain>
    </source>
</reference>